<dbReference type="AlphaFoldDB" id="A3XM01"/>
<dbReference type="EC" id="3.5.4.16" evidence="1"/>
<dbReference type="Proteomes" id="UP000001601">
    <property type="component" value="Unassembled WGS sequence"/>
</dbReference>
<organism evidence="1 2">
    <name type="scientific">Leeuwenhoekiella blandensis (strain CECT 7118 / CCUG 51940 / KCTC 22103 / MED217)</name>
    <name type="common">Flavobacterium sp. (strain MED217)</name>
    <dbReference type="NCBI Taxonomy" id="398720"/>
    <lineage>
        <taxon>Bacteria</taxon>
        <taxon>Pseudomonadati</taxon>
        <taxon>Bacteroidota</taxon>
        <taxon>Flavobacteriia</taxon>
        <taxon>Flavobacteriales</taxon>
        <taxon>Flavobacteriaceae</taxon>
        <taxon>Leeuwenhoekiella</taxon>
    </lineage>
</organism>
<dbReference type="RefSeq" id="WP_009780608.1">
    <property type="nucleotide sequence ID" value="NZ_CH672395.1"/>
</dbReference>
<keyword evidence="1" id="KW-0378">Hydrolase</keyword>
<protein>
    <submittedName>
        <fullName evidence="1">GTP cyclohydrolase I</fullName>
        <ecNumber evidence="1">3.5.4.16</ecNumber>
    </submittedName>
</protein>
<gene>
    <name evidence="1" type="primary">folE</name>
    <name evidence="1" type="ORF">MED217_11209</name>
</gene>
<dbReference type="STRING" id="398720.MED217_11209"/>
<evidence type="ECO:0000313" key="1">
    <source>
        <dbReference type="EMBL" id="EAQ49419.1"/>
    </source>
</evidence>
<dbReference type="eggNOG" id="ENOG5032YHX">
    <property type="taxonomic scope" value="Bacteria"/>
</dbReference>
<comment type="caution">
    <text evidence="1">The sequence shown here is derived from an EMBL/GenBank/DDBJ whole genome shotgun (WGS) entry which is preliminary data.</text>
</comment>
<accession>A3XM01</accession>
<reference evidence="1 2" key="1">
    <citation type="journal article" date="2007" name="Nature">
        <title>Light stimulates growth of proteorhodopsin-containing marine Flavobacteria.</title>
        <authorList>
            <person name="Gomez-Consarnau L."/>
            <person name="Gonzalez J.M."/>
            <person name="Coll-Llado M."/>
            <person name="Gourdon P."/>
            <person name="Pascher T."/>
            <person name="Neutze R."/>
            <person name="Pedros-Alio C."/>
            <person name="Pinhassi J."/>
        </authorList>
    </citation>
    <scope>NUCLEOTIDE SEQUENCE [LARGE SCALE GENOMIC DNA]</scope>
    <source>
        <strain evidence="1 2">MED217</strain>
    </source>
</reference>
<dbReference type="HOGENOM" id="CLU_149784_1_0_10"/>
<evidence type="ECO:0000313" key="2">
    <source>
        <dbReference type="Proteomes" id="UP000001601"/>
    </source>
</evidence>
<name>A3XM01_LEEBM</name>
<keyword evidence="2" id="KW-1185">Reference proteome</keyword>
<dbReference type="EMBL" id="AANC01000004">
    <property type="protein sequence ID" value="EAQ49419.1"/>
    <property type="molecule type" value="Genomic_DNA"/>
</dbReference>
<sequence length="125" mass="14265">MIELSVGTLHFEGQIAIGKMRPEISIDESAAQEIYEACVQHYRDEPYAYISIRDNSYSVNPLIYINLSKKKNFSAMAVVTQSPLGISSVQIERIFFKKPFKAFKNFTEARDWALEILIEELKNGA</sequence>
<proteinExistence type="predicted"/>
<dbReference type="OrthoDB" id="1144359at2"/>
<dbReference type="GO" id="GO:0003934">
    <property type="term" value="F:GTP cyclohydrolase I activity"/>
    <property type="evidence" value="ECO:0007669"/>
    <property type="project" value="UniProtKB-EC"/>
</dbReference>